<dbReference type="InterPro" id="IPR010317">
    <property type="entry name" value="WxLIP_PGBD"/>
</dbReference>
<dbReference type="Proteomes" id="UP000657931">
    <property type="component" value="Unassembled WGS sequence"/>
</dbReference>
<keyword evidence="1" id="KW-0812">Transmembrane</keyword>
<evidence type="ECO:0000259" key="2">
    <source>
        <dbReference type="Pfam" id="PF06030"/>
    </source>
</evidence>
<feature type="domain" description="WxL Interacting Protein host binding" evidence="3">
    <location>
        <begin position="163"/>
        <end position="299"/>
    </location>
</feature>
<feature type="domain" description="WxL Interacting Protein peptidoglycan binding" evidence="2">
    <location>
        <begin position="31"/>
        <end position="149"/>
    </location>
</feature>
<proteinExistence type="predicted"/>
<protein>
    <submittedName>
        <fullName evidence="4">DUF916 and DUF3324 domain-containing protein</fullName>
    </submittedName>
</protein>
<dbReference type="EMBL" id="JACSQT010000002">
    <property type="protein sequence ID" value="MBD7936427.1"/>
    <property type="molecule type" value="Genomic_DNA"/>
</dbReference>
<evidence type="ECO:0000256" key="1">
    <source>
        <dbReference type="SAM" id="Phobius"/>
    </source>
</evidence>
<reference evidence="4 5" key="1">
    <citation type="submission" date="2020-08" db="EMBL/GenBank/DDBJ databases">
        <title>A Genomic Blueprint of the Chicken Gut Microbiome.</title>
        <authorList>
            <person name="Gilroy R."/>
            <person name="Ravi A."/>
            <person name="Getino M."/>
            <person name="Pursley I."/>
            <person name="Horton D.L."/>
            <person name="Alikhan N.-F."/>
            <person name="Baker D."/>
            <person name="Gharbi K."/>
            <person name="Hall N."/>
            <person name="Watson M."/>
            <person name="Adriaenssens E.M."/>
            <person name="Foster-Nyarko E."/>
            <person name="Jarju S."/>
            <person name="Secka A."/>
            <person name="Antonio M."/>
            <person name="Oren A."/>
            <person name="Chaudhuri R."/>
            <person name="La Ragione R.M."/>
            <person name="Hildebrand F."/>
            <person name="Pallen M.J."/>
        </authorList>
    </citation>
    <scope>NUCLEOTIDE SEQUENCE [LARGE SCALE GENOMIC DNA]</scope>
    <source>
        <strain evidence="4 5">Sa5YUA1</strain>
    </source>
</reference>
<feature type="transmembrane region" description="Helical" evidence="1">
    <location>
        <begin position="310"/>
        <end position="331"/>
    </location>
</feature>
<evidence type="ECO:0000259" key="3">
    <source>
        <dbReference type="Pfam" id="PF11797"/>
    </source>
</evidence>
<organism evidence="4 5">
    <name type="scientific">Cytobacillus stercorigallinarum</name>
    <dbReference type="NCBI Taxonomy" id="2762240"/>
    <lineage>
        <taxon>Bacteria</taxon>
        <taxon>Bacillati</taxon>
        <taxon>Bacillota</taxon>
        <taxon>Bacilli</taxon>
        <taxon>Bacillales</taxon>
        <taxon>Bacillaceae</taxon>
        <taxon>Cytobacillus</taxon>
    </lineage>
</organism>
<dbReference type="InterPro" id="IPR021759">
    <property type="entry name" value="WxLIP_HBD"/>
</dbReference>
<evidence type="ECO:0000313" key="4">
    <source>
        <dbReference type="EMBL" id="MBD7936427.1"/>
    </source>
</evidence>
<gene>
    <name evidence="4" type="ORF">H9655_05265</name>
</gene>
<dbReference type="Pfam" id="PF06030">
    <property type="entry name" value="WxLIP_PGBD"/>
    <property type="match status" value="1"/>
</dbReference>
<sequence length="341" mass="38784">MTFILLLSMSILLIDFSLNDPWKITASEFNFAVETEIPENQINKDKTYFDLMMDPGSKQDLIINLRNDTDSDVKIHPIIQSATTNINGVVEYGLNDIEKDPTLKYKMDDIVKVENEIIIPANGTYELKLTVEMPKEEFDGILAGGITLQEVVEETNTTNKNNKGMSIKNNFAYVIAILLRENNNDISPKLKLNDVFPDQVNSRNVIMANIQNIKSIYINKMAIKATITEKGKAEVLYEANKENLQMAPNTNFNFPIALNGERLAAGDYILDITVQSNGEKWHWKREFKIDGETAKKLNESDVTIQNDFTWLYVLCGALILLSTLIILIVFLKRKKNKVIRK</sequence>
<comment type="caution">
    <text evidence="4">The sequence shown here is derived from an EMBL/GenBank/DDBJ whole genome shotgun (WGS) entry which is preliminary data.</text>
</comment>
<keyword evidence="1" id="KW-0472">Membrane</keyword>
<name>A0ABR8QM38_9BACI</name>
<dbReference type="Pfam" id="PF11797">
    <property type="entry name" value="WxLIP_HBD"/>
    <property type="match status" value="1"/>
</dbReference>
<keyword evidence="1" id="KW-1133">Transmembrane helix</keyword>
<evidence type="ECO:0000313" key="5">
    <source>
        <dbReference type="Proteomes" id="UP000657931"/>
    </source>
</evidence>
<keyword evidence="5" id="KW-1185">Reference proteome</keyword>
<accession>A0ABR8QM38</accession>